<dbReference type="Gene3D" id="2.60.120.470">
    <property type="entry name" value="PITH domain"/>
    <property type="match status" value="1"/>
</dbReference>
<evidence type="ECO:0000256" key="1">
    <source>
        <dbReference type="ARBA" id="ARBA00025788"/>
    </source>
</evidence>
<dbReference type="PANTHER" id="PTHR12175:SF1">
    <property type="entry name" value="PITH DOMAIN-CONTAINING PROTEIN 1"/>
    <property type="match status" value="1"/>
</dbReference>
<reference evidence="4" key="1">
    <citation type="submission" date="2011-05" db="EMBL/GenBank/DDBJ databases">
        <authorList>
            <person name="Richards S.R."/>
            <person name="Qu J."/>
            <person name="Jiang H."/>
            <person name="Jhangiani S.N."/>
            <person name="Agravi P."/>
            <person name="Goodspeed R."/>
            <person name="Gross S."/>
            <person name="Mandapat C."/>
            <person name="Jackson L."/>
            <person name="Mathew T."/>
            <person name="Pu L."/>
            <person name="Thornton R."/>
            <person name="Saada N."/>
            <person name="Wilczek-Boney K.B."/>
            <person name="Lee S."/>
            <person name="Kovar C."/>
            <person name="Wu Y."/>
            <person name="Scherer S.E."/>
            <person name="Worley K.C."/>
            <person name="Muzny D.M."/>
            <person name="Gibbs R."/>
        </authorList>
    </citation>
    <scope>NUCLEOTIDE SEQUENCE</scope>
    <source>
        <strain evidence="4">Brora</strain>
    </source>
</reference>
<dbReference type="FunFam" id="2.60.120.470:FF:000002">
    <property type="entry name" value="PITH domain-containing protein 1"/>
    <property type="match status" value="1"/>
</dbReference>
<dbReference type="InterPro" id="IPR037047">
    <property type="entry name" value="PITH_dom_sf"/>
</dbReference>
<feature type="domain" description="PITH" evidence="2">
    <location>
        <begin position="17"/>
        <end position="189"/>
    </location>
</feature>
<dbReference type="PhylomeDB" id="T1IRT3"/>
<keyword evidence="4" id="KW-1185">Reference proteome</keyword>
<dbReference type="PANTHER" id="PTHR12175">
    <property type="entry name" value="AD039 HT014 THIOREDOXIN FAMILY TRP26"/>
    <property type="match status" value="1"/>
</dbReference>
<dbReference type="eggNOG" id="KOG1730">
    <property type="taxonomic scope" value="Eukaryota"/>
</dbReference>
<dbReference type="EnsemblMetazoa" id="SMAR003782-RA">
    <property type="protein sequence ID" value="SMAR003782-PA"/>
    <property type="gene ID" value="SMAR003782"/>
</dbReference>
<dbReference type="PROSITE" id="PS51532">
    <property type="entry name" value="PITH"/>
    <property type="match status" value="1"/>
</dbReference>
<accession>T1IRT3</accession>
<dbReference type="GO" id="GO:0045654">
    <property type="term" value="P:positive regulation of megakaryocyte differentiation"/>
    <property type="evidence" value="ECO:0007669"/>
    <property type="project" value="UniProtKB-ARBA"/>
</dbReference>
<dbReference type="GO" id="GO:0080090">
    <property type="term" value="P:regulation of primary metabolic process"/>
    <property type="evidence" value="ECO:0007669"/>
    <property type="project" value="UniProtKB-ARBA"/>
</dbReference>
<dbReference type="Proteomes" id="UP000014500">
    <property type="component" value="Unassembled WGS sequence"/>
</dbReference>
<reference evidence="3" key="2">
    <citation type="submission" date="2015-02" db="UniProtKB">
        <authorList>
            <consortium name="EnsemblMetazoa"/>
        </authorList>
    </citation>
    <scope>IDENTIFICATION</scope>
</reference>
<name>T1IRT3_STRMM</name>
<dbReference type="GO" id="GO:0005737">
    <property type="term" value="C:cytoplasm"/>
    <property type="evidence" value="ECO:0007669"/>
    <property type="project" value="UniProtKB-ARBA"/>
</dbReference>
<evidence type="ECO:0000313" key="3">
    <source>
        <dbReference type="EnsemblMetazoa" id="SMAR003782-PA"/>
    </source>
</evidence>
<proteinExistence type="inferred from homology"/>
<comment type="similarity">
    <text evidence="1">Belongs to the PITHD1 family.</text>
</comment>
<evidence type="ECO:0000313" key="4">
    <source>
        <dbReference type="Proteomes" id="UP000014500"/>
    </source>
</evidence>
<dbReference type="AlphaFoldDB" id="T1IRT3"/>
<dbReference type="OMA" id="RLVFKPW"/>
<dbReference type="InterPro" id="IPR045099">
    <property type="entry name" value="PITH1-like"/>
</dbReference>
<dbReference type="STRING" id="126957.T1IRT3"/>
<dbReference type="EMBL" id="JH431385">
    <property type="status" value="NOT_ANNOTATED_CDS"/>
    <property type="molecule type" value="Genomic_DNA"/>
</dbReference>
<dbReference type="HOGENOM" id="CLU_072377_2_0_1"/>
<organism evidence="3 4">
    <name type="scientific">Strigamia maritima</name>
    <name type="common">European centipede</name>
    <name type="synonym">Geophilus maritimus</name>
    <dbReference type="NCBI Taxonomy" id="126957"/>
    <lineage>
        <taxon>Eukaryota</taxon>
        <taxon>Metazoa</taxon>
        <taxon>Ecdysozoa</taxon>
        <taxon>Arthropoda</taxon>
        <taxon>Myriapoda</taxon>
        <taxon>Chilopoda</taxon>
        <taxon>Pleurostigmophora</taxon>
        <taxon>Geophilomorpha</taxon>
        <taxon>Linotaeniidae</taxon>
        <taxon>Strigamia</taxon>
    </lineage>
</organism>
<dbReference type="GO" id="GO:0060255">
    <property type="term" value="P:regulation of macromolecule metabolic process"/>
    <property type="evidence" value="ECO:0007669"/>
    <property type="project" value="UniProtKB-ARBA"/>
</dbReference>
<dbReference type="GO" id="GO:0005634">
    <property type="term" value="C:nucleus"/>
    <property type="evidence" value="ECO:0007669"/>
    <property type="project" value="TreeGrafter"/>
</dbReference>
<protein>
    <recommendedName>
        <fullName evidence="2">PITH domain-containing protein</fullName>
    </recommendedName>
</protein>
<sequence>MAGRGHGHSCVGDCDHDDTPELGIHYSLYTKIDLDHVVCLNESEEGSGKFVFKPWEDRLNFEKFVESDVDEELLINIPFTGNVKLKGIIIIGGEDGSHPNKMRLFKNRTGMSFDDARGPADQEFDLQPDQTGTLEYATKVVTFPNISHLSIHFPSNFGAELTKLYYIGLRGEFQEARRQQVTIAMYEARPNPADHKIESIIPMSRQVQ</sequence>
<dbReference type="InterPro" id="IPR008979">
    <property type="entry name" value="Galactose-bd-like_sf"/>
</dbReference>
<evidence type="ECO:0000259" key="2">
    <source>
        <dbReference type="PROSITE" id="PS51532"/>
    </source>
</evidence>
<dbReference type="Pfam" id="PF06201">
    <property type="entry name" value="PITH"/>
    <property type="match status" value="1"/>
</dbReference>
<dbReference type="InterPro" id="IPR010400">
    <property type="entry name" value="PITH_dom"/>
</dbReference>
<dbReference type="SUPFAM" id="SSF49785">
    <property type="entry name" value="Galactose-binding domain-like"/>
    <property type="match status" value="1"/>
</dbReference>